<evidence type="ECO:0000313" key="3">
    <source>
        <dbReference type="Proteomes" id="UP000655287"/>
    </source>
</evidence>
<evidence type="ECO:0000256" key="1">
    <source>
        <dbReference type="SAM" id="SignalP"/>
    </source>
</evidence>
<protein>
    <recommendedName>
        <fullName evidence="4">Lipoprotein</fullName>
    </recommendedName>
</protein>
<dbReference type="PROSITE" id="PS51257">
    <property type="entry name" value="PROKAR_LIPOPROTEIN"/>
    <property type="match status" value="1"/>
</dbReference>
<dbReference type="Proteomes" id="UP000655287">
    <property type="component" value="Unassembled WGS sequence"/>
</dbReference>
<reference evidence="2" key="1">
    <citation type="submission" date="2021-01" db="EMBL/GenBank/DDBJ databases">
        <title>Whole genome shotgun sequence of Sphaerisporangium rufum NBRC 109079.</title>
        <authorList>
            <person name="Komaki H."/>
            <person name="Tamura T."/>
        </authorList>
    </citation>
    <scope>NUCLEOTIDE SEQUENCE</scope>
    <source>
        <strain evidence="2">NBRC 109079</strain>
    </source>
</reference>
<accession>A0A919R2U8</accession>
<keyword evidence="1" id="KW-0732">Signal</keyword>
<comment type="caution">
    <text evidence="2">The sequence shown here is derived from an EMBL/GenBank/DDBJ whole genome shotgun (WGS) entry which is preliminary data.</text>
</comment>
<dbReference type="AlphaFoldDB" id="A0A919R2U8"/>
<evidence type="ECO:0008006" key="4">
    <source>
        <dbReference type="Google" id="ProtNLM"/>
    </source>
</evidence>
<dbReference type="EMBL" id="BOOU01000052">
    <property type="protein sequence ID" value="GII78684.1"/>
    <property type="molecule type" value="Genomic_DNA"/>
</dbReference>
<name>A0A919R2U8_9ACTN</name>
<gene>
    <name evidence="2" type="ORF">Sru01_36660</name>
</gene>
<organism evidence="2 3">
    <name type="scientific">Sphaerisporangium rufum</name>
    <dbReference type="NCBI Taxonomy" id="1381558"/>
    <lineage>
        <taxon>Bacteria</taxon>
        <taxon>Bacillati</taxon>
        <taxon>Actinomycetota</taxon>
        <taxon>Actinomycetes</taxon>
        <taxon>Streptosporangiales</taxon>
        <taxon>Streptosporangiaceae</taxon>
        <taxon>Sphaerisporangium</taxon>
    </lineage>
</organism>
<sequence length="236" mass="25307">MERARVWSRPAVTLTAALVMGATIAAAGCGGAAFTYVTGGDGQSYFKVPASWRKVDQRSLEGYVFGDLTSATAQARKRLSWTAGYDAFGPPSADHLYIAGGDADRPFAFAMVSRLTEAERDKVSLDWLRNAALLPVVLPEETRQKLEEAPGYPFKGFELVEDEVLPPADGVRGVHVVYNLRVLGGPVQTFDQTAYLAADGGSVSVLLVRCSAACYRERAAEIGTVVGSFKVKRLPG</sequence>
<proteinExistence type="predicted"/>
<feature type="signal peptide" evidence="1">
    <location>
        <begin position="1"/>
        <end position="27"/>
    </location>
</feature>
<feature type="chain" id="PRO_5036828152" description="Lipoprotein" evidence="1">
    <location>
        <begin position="28"/>
        <end position="236"/>
    </location>
</feature>
<keyword evidence="3" id="KW-1185">Reference proteome</keyword>
<evidence type="ECO:0000313" key="2">
    <source>
        <dbReference type="EMBL" id="GII78684.1"/>
    </source>
</evidence>